<dbReference type="RefSeq" id="WP_202245027.1">
    <property type="nucleotide sequence ID" value="NZ_JAESIY010000007.1"/>
</dbReference>
<organism evidence="1 2">
    <name type="scientific">Fulvivirga sediminis</name>
    <dbReference type="NCBI Taxonomy" id="2803949"/>
    <lineage>
        <taxon>Bacteria</taxon>
        <taxon>Pseudomonadati</taxon>
        <taxon>Bacteroidota</taxon>
        <taxon>Cytophagia</taxon>
        <taxon>Cytophagales</taxon>
        <taxon>Fulvivirgaceae</taxon>
        <taxon>Fulvivirga</taxon>
    </lineage>
</organism>
<evidence type="ECO:0000313" key="1">
    <source>
        <dbReference type="EMBL" id="MBL3657242.1"/>
    </source>
</evidence>
<evidence type="ECO:0000313" key="2">
    <source>
        <dbReference type="Proteomes" id="UP000659388"/>
    </source>
</evidence>
<reference evidence="1" key="1">
    <citation type="submission" date="2021-01" db="EMBL/GenBank/DDBJ databases">
        <title>Fulvivirga kasyanovii gen. nov., sp nov., a novel member of the phylum Bacteroidetes isolated from seawater in a mussel farm.</title>
        <authorList>
            <person name="Zhao L.-H."/>
            <person name="Wang Z.-J."/>
        </authorList>
    </citation>
    <scope>NUCLEOTIDE SEQUENCE</scope>
    <source>
        <strain evidence="1">2943</strain>
    </source>
</reference>
<protein>
    <submittedName>
        <fullName evidence="1">Uncharacterized protein</fullName>
    </submittedName>
</protein>
<accession>A0A937F6C6</accession>
<name>A0A937F6C6_9BACT</name>
<dbReference type="AlphaFoldDB" id="A0A937F6C6"/>
<keyword evidence="2" id="KW-1185">Reference proteome</keyword>
<gene>
    <name evidence="1" type="ORF">JL102_13930</name>
</gene>
<proteinExistence type="predicted"/>
<dbReference type="EMBL" id="JAESIY010000007">
    <property type="protein sequence ID" value="MBL3657242.1"/>
    <property type="molecule type" value="Genomic_DNA"/>
</dbReference>
<comment type="caution">
    <text evidence="1">The sequence shown here is derived from an EMBL/GenBank/DDBJ whole genome shotgun (WGS) entry which is preliminary data.</text>
</comment>
<dbReference type="Proteomes" id="UP000659388">
    <property type="component" value="Unassembled WGS sequence"/>
</dbReference>
<sequence length="117" mass="13817">MNNRQMHGMYMEFHEDRTGVYGPVINFNNKVGMAPYMSLLMTDWRIQNDTLSIQIELQPDMVAYGPDRKEIKQYDKTSFARYIILEVSDTVIVLEHLKGEFNVKDRLRKSEKVELLE</sequence>